<keyword evidence="2" id="KW-1185">Reference proteome</keyword>
<evidence type="ECO:0000313" key="2">
    <source>
        <dbReference type="Proteomes" id="UP001054945"/>
    </source>
</evidence>
<dbReference type="Proteomes" id="UP001054945">
    <property type="component" value="Unassembled WGS sequence"/>
</dbReference>
<evidence type="ECO:0000313" key="1">
    <source>
        <dbReference type="EMBL" id="GIY61454.1"/>
    </source>
</evidence>
<reference evidence="1 2" key="1">
    <citation type="submission" date="2021-06" db="EMBL/GenBank/DDBJ databases">
        <title>Caerostris extrusa draft genome.</title>
        <authorList>
            <person name="Kono N."/>
            <person name="Arakawa K."/>
        </authorList>
    </citation>
    <scope>NUCLEOTIDE SEQUENCE [LARGE SCALE GENOMIC DNA]</scope>
</reference>
<protein>
    <submittedName>
        <fullName evidence="1">Uncharacterized protein</fullName>
    </submittedName>
</protein>
<dbReference type="EMBL" id="BPLR01013470">
    <property type="protein sequence ID" value="GIY61454.1"/>
    <property type="molecule type" value="Genomic_DNA"/>
</dbReference>
<dbReference type="AlphaFoldDB" id="A0AAV4UUP4"/>
<accession>A0AAV4UUP4</accession>
<organism evidence="1 2">
    <name type="scientific">Caerostris extrusa</name>
    <name type="common">Bark spider</name>
    <name type="synonym">Caerostris bankana</name>
    <dbReference type="NCBI Taxonomy" id="172846"/>
    <lineage>
        <taxon>Eukaryota</taxon>
        <taxon>Metazoa</taxon>
        <taxon>Ecdysozoa</taxon>
        <taxon>Arthropoda</taxon>
        <taxon>Chelicerata</taxon>
        <taxon>Arachnida</taxon>
        <taxon>Araneae</taxon>
        <taxon>Araneomorphae</taxon>
        <taxon>Entelegynae</taxon>
        <taxon>Araneoidea</taxon>
        <taxon>Araneidae</taxon>
        <taxon>Caerostris</taxon>
    </lineage>
</organism>
<gene>
    <name evidence="1" type="ORF">CEXT_296001</name>
</gene>
<comment type="caution">
    <text evidence="1">The sequence shown here is derived from an EMBL/GenBank/DDBJ whole genome shotgun (WGS) entry which is preliminary data.</text>
</comment>
<sequence length="113" mass="12515">MNKVNRDVVGSGIHRCICCRNGRCKGGRRVIVCRQPGSWLTVAGRPEFAEGEPGGVCIWSALYHMGGNATAYLCQQLEWVRNTSLYLNTSHHILFNLSSSLPNRKLSSVLVQL</sequence>
<proteinExistence type="predicted"/>
<name>A0AAV4UUP4_CAEEX</name>